<reference evidence="7 8" key="1">
    <citation type="submission" date="2023-06" db="EMBL/GenBank/DDBJ databases">
        <title>Pelomonas sp. PFR6 16S ribosomal RNA gene Genome sequencing and assembly.</title>
        <authorList>
            <person name="Woo H."/>
        </authorList>
    </citation>
    <scope>NUCLEOTIDE SEQUENCE [LARGE SCALE GENOMIC DNA]</scope>
    <source>
        <strain evidence="7 8">PFR6</strain>
    </source>
</reference>
<dbReference type="RefSeq" id="WP_290357907.1">
    <property type="nucleotide sequence ID" value="NZ_JAUHHC010000001.1"/>
</dbReference>
<dbReference type="Proteomes" id="UP001228044">
    <property type="component" value="Unassembled WGS sequence"/>
</dbReference>
<sequence>MTHSASDGPIKAQRPAGAGLDWEDEVAEPPFKVLTREEAQALRVRQGELLSPWRLVALQAVVGGVIALVWWLATGSGGKAGSALCGAAAVVMPNALMAWGMARVLGTAPSAAVLGFMFWELIKIMLAVAILAAAAKWMPDLSWPALLVALIGCLKVNWLALLWRGRKKRDGH</sequence>
<keyword evidence="3 6" id="KW-0812">Transmembrane</keyword>
<evidence type="ECO:0000313" key="7">
    <source>
        <dbReference type="EMBL" id="MDN3919609.1"/>
    </source>
</evidence>
<protein>
    <submittedName>
        <fullName evidence="7">ATP synthase subunit I</fullName>
    </submittedName>
</protein>
<feature type="transmembrane region" description="Helical" evidence="6">
    <location>
        <begin position="79"/>
        <end position="99"/>
    </location>
</feature>
<evidence type="ECO:0000256" key="6">
    <source>
        <dbReference type="SAM" id="Phobius"/>
    </source>
</evidence>
<gene>
    <name evidence="7" type="ORF">QWJ38_04855</name>
</gene>
<proteinExistence type="predicted"/>
<dbReference type="InterPro" id="IPR005598">
    <property type="entry name" value="ATP_synth_I"/>
</dbReference>
<keyword evidence="5 6" id="KW-0472">Membrane</keyword>
<evidence type="ECO:0000256" key="4">
    <source>
        <dbReference type="ARBA" id="ARBA00022989"/>
    </source>
</evidence>
<comment type="caution">
    <text evidence="7">The sequence shown here is derived from an EMBL/GenBank/DDBJ whole genome shotgun (WGS) entry which is preliminary data.</text>
</comment>
<organism evidence="7 8">
    <name type="scientific">Roseateles violae</name>
    <dbReference type="NCBI Taxonomy" id="3058042"/>
    <lineage>
        <taxon>Bacteria</taxon>
        <taxon>Pseudomonadati</taxon>
        <taxon>Pseudomonadota</taxon>
        <taxon>Betaproteobacteria</taxon>
        <taxon>Burkholderiales</taxon>
        <taxon>Sphaerotilaceae</taxon>
        <taxon>Roseateles</taxon>
    </lineage>
</organism>
<feature type="transmembrane region" description="Helical" evidence="6">
    <location>
        <begin position="111"/>
        <end position="135"/>
    </location>
</feature>
<evidence type="ECO:0000256" key="2">
    <source>
        <dbReference type="ARBA" id="ARBA00022475"/>
    </source>
</evidence>
<accession>A0ABT8DRQ5</accession>
<evidence type="ECO:0000256" key="5">
    <source>
        <dbReference type="ARBA" id="ARBA00023136"/>
    </source>
</evidence>
<feature type="transmembrane region" description="Helical" evidence="6">
    <location>
        <begin position="53"/>
        <end position="73"/>
    </location>
</feature>
<evidence type="ECO:0000313" key="8">
    <source>
        <dbReference type="Proteomes" id="UP001228044"/>
    </source>
</evidence>
<keyword evidence="2" id="KW-1003">Cell membrane</keyword>
<keyword evidence="4 6" id="KW-1133">Transmembrane helix</keyword>
<name>A0ABT8DRQ5_9BURK</name>
<dbReference type="EMBL" id="JAUHHC010000001">
    <property type="protein sequence ID" value="MDN3919609.1"/>
    <property type="molecule type" value="Genomic_DNA"/>
</dbReference>
<comment type="subcellular location">
    <subcellularLocation>
        <location evidence="1">Cell membrane</location>
        <topology evidence="1">Multi-pass membrane protein</topology>
    </subcellularLocation>
</comment>
<keyword evidence="8" id="KW-1185">Reference proteome</keyword>
<feature type="transmembrane region" description="Helical" evidence="6">
    <location>
        <begin position="141"/>
        <end position="163"/>
    </location>
</feature>
<evidence type="ECO:0000256" key="1">
    <source>
        <dbReference type="ARBA" id="ARBA00004651"/>
    </source>
</evidence>
<evidence type="ECO:0000256" key="3">
    <source>
        <dbReference type="ARBA" id="ARBA00022692"/>
    </source>
</evidence>
<dbReference type="Pfam" id="PF03899">
    <property type="entry name" value="ATP-synt_I"/>
    <property type="match status" value="1"/>
</dbReference>